<organism evidence="1 2">
    <name type="scientific">Symbiodinium pilosum</name>
    <name type="common">Dinoflagellate</name>
    <dbReference type="NCBI Taxonomy" id="2952"/>
    <lineage>
        <taxon>Eukaryota</taxon>
        <taxon>Sar</taxon>
        <taxon>Alveolata</taxon>
        <taxon>Dinophyceae</taxon>
        <taxon>Suessiales</taxon>
        <taxon>Symbiodiniaceae</taxon>
        <taxon>Symbiodinium</taxon>
    </lineage>
</organism>
<keyword evidence="2" id="KW-1185">Reference proteome</keyword>
<dbReference type="AlphaFoldDB" id="A0A812N657"/>
<proteinExistence type="predicted"/>
<reference evidence="1" key="1">
    <citation type="submission" date="2021-02" db="EMBL/GenBank/DDBJ databases">
        <authorList>
            <person name="Dougan E. K."/>
            <person name="Rhodes N."/>
            <person name="Thang M."/>
            <person name="Chan C."/>
        </authorList>
    </citation>
    <scope>NUCLEOTIDE SEQUENCE</scope>
</reference>
<evidence type="ECO:0000313" key="1">
    <source>
        <dbReference type="EMBL" id="CAE7277258.1"/>
    </source>
</evidence>
<gene>
    <name evidence="1" type="ORF">SPIL2461_LOCUS6198</name>
</gene>
<dbReference type="Proteomes" id="UP000649617">
    <property type="component" value="Unassembled WGS sequence"/>
</dbReference>
<accession>A0A812N657</accession>
<feature type="non-terminal residue" evidence="1">
    <location>
        <position position="1"/>
    </location>
</feature>
<dbReference type="EMBL" id="CAJNIZ010009181">
    <property type="protein sequence ID" value="CAE7277258.1"/>
    <property type="molecule type" value="Genomic_DNA"/>
</dbReference>
<feature type="non-terminal residue" evidence="1">
    <location>
        <position position="80"/>
    </location>
</feature>
<comment type="caution">
    <text evidence="1">The sequence shown here is derived from an EMBL/GenBank/DDBJ whole genome shotgun (WGS) entry which is preliminary data.</text>
</comment>
<dbReference type="OrthoDB" id="10682077at2759"/>
<sequence>AAWDLVCQTESFPTQTQAASAGGPGTPWGADFESVELRLPVLTSFTARALQEAQASDGCRQAEDDAKVKTLAAELAAAEA</sequence>
<evidence type="ECO:0000313" key="2">
    <source>
        <dbReference type="Proteomes" id="UP000649617"/>
    </source>
</evidence>
<name>A0A812N657_SYMPI</name>
<protein>
    <submittedName>
        <fullName evidence="1">Uncharacterized protein</fullName>
    </submittedName>
</protein>